<reference evidence="3 4" key="1">
    <citation type="journal article" date="2016" name="Nat. Commun.">
        <title>Thousands of microbial genomes shed light on interconnected biogeochemical processes in an aquifer system.</title>
        <authorList>
            <person name="Anantharaman K."/>
            <person name="Brown C.T."/>
            <person name="Hug L.A."/>
            <person name="Sharon I."/>
            <person name="Castelle C.J."/>
            <person name="Probst A.J."/>
            <person name="Thomas B.C."/>
            <person name="Singh A."/>
            <person name="Wilkins M.J."/>
            <person name="Karaoz U."/>
            <person name="Brodie E.L."/>
            <person name="Williams K.H."/>
            <person name="Hubbard S.S."/>
            <person name="Banfield J.F."/>
        </authorList>
    </citation>
    <scope>NUCLEOTIDE SEQUENCE [LARGE SCALE GENOMIC DNA]</scope>
</reference>
<dbReference type="InterPro" id="IPR050834">
    <property type="entry name" value="Glycosyltransf_2"/>
</dbReference>
<evidence type="ECO:0000313" key="4">
    <source>
        <dbReference type="Proteomes" id="UP000178651"/>
    </source>
</evidence>
<sequence>MKISLIIPAHNEEKYISDCLKSVLENGKELSEVIVINNASTDKTAEIAGSFGGVKVITELSKGLTKARQRGLKESTGDILAFVDADTKMPKGWVEKINKAFEANPRLACLSGPYVYYDLSVSDRLLVWLYWHLFAYGAYLLVGYMAVGGNFAARRDALEKIGGFDENISFYGEDTNIARRLNKTGKVKFTHGLYMYTSARRLKDEGLINMTFKYTLNFLSEVFRGKPLTKEYKDIR</sequence>
<dbReference type="SUPFAM" id="SSF53448">
    <property type="entry name" value="Nucleotide-diphospho-sugar transferases"/>
    <property type="match status" value="1"/>
</dbReference>
<dbReference type="InterPro" id="IPR029044">
    <property type="entry name" value="Nucleotide-diphossugar_trans"/>
</dbReference>
<evidence type="ECO:0000313" key="3">
    <source>
        <dbReference type="EMBL" id="OGY58032.1"/>
    </source>
</evidence>
<dbReference type="Pfam" id="PF00535">
    <property type="entry name" value="Glycos_transf_2"/>
    <property type="match status" value="1"/>
</dbReference>
<dbReference type="Proteomes" id="UP000178651">
    <property type="component" value="Unassembled WGS sequence"/>
</dbReference>
<proteinExistence type="predicted"/>
<keyword evidence="1" id="KW-1133">Transmembrane helix</keyword>
<accession>A0A1G1Z0A2</accession>
<dbReference type="InterPro" id="IPR001173">
    <property type="entry name" value="Glyco_trans_2-like"/>
</dbReference>
<keyword evidence="1" id="KW-0812">Transmembrane</keyword>
<evidence type="ECO:0000259" key="2">
    <source>
        <dbReference type="Pfam" id="PF00535"/>
    </source>
</evidence>
<organism evidence="3 4">
    <name type="scientific">Candidatus Colwellbacteria bacterium RIFCSPHIGHO2_02_FULL_43_15</name>
    <dbReference type="NCBI Taxonomy" id="1797686"/>
    <lineage>
        <taxon>Bacteria</taxon>
        <taxon>Candidatus Colwelliibacteriota</taxon>
    </lineage>
</organism>
<dbReference type="EMBL" id="MHIU01000008">
    <property type="protein sequence ID" value="OGY58032.1"/>
    <property type="molecule type" value="Genomic_DNA"/>
</dbReference>
<dbReference type="CDD" id="cd00761">
    <property type="entry name" value="Glyco_tranf_GTA_type"/>
    <property type="match status" value="1"/>
</dbReference>
<feature type="transmembrane region" description="Helical" evidence="1">
    <location>
        <begin position="128"/>
        <end position="147"/>
    </location>
</feature>
<dbReference type="PANTHER" id="PTHR43685:SF2">
    <property type="entry name" value="GLYCOSYLTRANSFERASE 2-LIKE DOMAIN-CONTAINING PROTEIN"/>
    <property type="match status" value="1"/>
</dbReference>
<comment type="caution">
    <text evidence="3">The sequence shown here is derived from an EMBL/GenBank/DDBJ whole genome shotgun (WGS) entry which is preliminary data.</text>
</comment>
<dbReference type="Gene3D" id="3.90.550.10">
    <property type="entry name" value="Spore Coat Polysaccharide Biosynthesis Protein SpsA, Chain A"/>
    <property type="match status" value="1"/>
</dbReference>
<feature type="domain" description="Glycosyltransferase 2-like" evidence="2">
    <location>
        <begin position="4"/>
        <end position="162"/>
    </location>
</feature>
<evidence type="ECO:0000256" key="1">
    <source>
        <dbReference type="SAM" id="Phobius"/>
    </source>
</evidence>
<dbReference type="PANTHER" id="PTHR43685">
    <property type="entry name" value="GLYCOSYLTRANSFERASE"/>
    <property type="match status" value="1"/>
</dbReference>
<name>A0A1G1Z0A2_9BACT</name>
<gene>
    <name evidence="3" type="ORF">A3D47_02385</name>
</gene>
<dbReference type="AlphaFoldDB" id="A0A1G1Z0A2"/>
<keyword evidence="1" id="KW-0472">Membrane</keyword>
<protein>
    <recommendedName>
        <fullName evidence="2">Glycosyltransferase 2-like domain-containing protein</fullName>
    </recommendedName>
</protein>